<dbReference type="GO" id="GO:0016020">
    <property type="term" value="C:membrane"/>
    <property type="evidence" value="ECO:0007669"/>
    <property type="project" value="UniProtKB-SubCell"/>
</dbReference>
<sequence>GAAFTAFLNQQPPFQNYFTIIYAFQQCFTNQRFGYGMAVTWVMFIIMLIVTFTFLKISSKLAYYEYE</sequence>
<feature type="transmembrane region" description="Helical" evidence="5">
    <location>
        <begin position="33"/>
        <end position="55"/>
    </location>
</feature>
<evidence type="ECO:0000256" key="3">
    <source>
        <dbReference type="ARBA" id="ARBA00022989"/>
    </source>
</evidence>
<dbReference type="Gene3D" id="1.10.3720.10">
    <property type="entry name" value="MetI-like"/>
    <property type="match status" value="1"/>
</dbReference>
<proteinExistence type="predicted"/>
<keyword evidence="2 5" id="KW-0812">Transmembrane</keyword>
<evidence type="ECO:0000256" key="1">
    <source>
        <dbReference type="ARBA" id="ARBA00004141"/>
    </source>
</evidence>
<dbReference type="EMBL" id="BARU01018948">
    <property type="protein sequence ID" value="GAH61372.1"/>
    <property type="molecule type" value="Genomic_DNA"/>
</dbReference>
<gene>
    <name evidence="6" type="ORF">S03H2_31263</name>
</gene>
<dbReference type="SUPFAM" id="SSF161098">
    <property type="entry name" value="MetI-like"/>
    <property type="match status" value="1"/>
</dbReference>
<evidence type="ECO:0000313" key="6">
    <source>
        <dbReference type="EMBL" id="GAH61372.1"/>
    </source>
</evidence>
<reference evidence="6" key="1">
    <citation type="journal article" date="2014" name="Front. Microbiol.">
        <title>High frequency of phylogenetically diverse reductive dehalogenase-homologous genes in deep subseafloor sedimentary metagenomes.</title>
        <authorList>
            <person name="Kawai M."/>
            <person name="Futagami T."/>
            <person name="Toyoda A."/>
            <person name="Takaki Y."/>
            <person name="Nishi S."/>
            <person name="Hori S."/>
            <person name="Arai W."/>
            <person name="Tsubouchi T."/>
            <person name="Morono Y."/>
            <person name="Uchiyama I."/>
            <person name="Ito T."/>
            <person name="Fujiyama A."/>
            <person name="Inagaki F."/>
            <person name="Takami H."/>
        </authorList>
    </citation>
    <scope>NUCLEOTIDE SEQUENCE</scope>
    <source>
        <strain evidence="6">Expedition CK06-06</strain>
    </source>
</reference>
<evidence type="ECO:0000256" key="5">
    <source>
        <dbReference type="SAM" id="Phobius"/>
    </source>
</evidence>
<comment type="subcellular location">
    <subcellularLocation>
        <location evidence="1">Membrane</location>
        <topology evidence="1">Multi-pass membrane protein</topology>
    </subcellularLocation>
</comment>
<keyword evidence="3 5" id="KW-1133">Transmembrane helix</keyword>
<dbReference type="InterPro" id="IPR035906">
    <property type="entry name" value="MetI-like_sf"/>
</dbReference>
<organism evidence="6">
    <name type="scientific">marine sediment metagenome</name>
    <dbReference type="NCBI Taxonomy" id="412755"/>
    <lineage>
        <taxon>unclassified sequences</taxon>
        <taxon>metagenomes</taxon>
        <taxon>ecological metagenomes</taxon>
    </lineage>
</organism>
<evidence type="ECO:0000256" key="4">
    <source>
        <dbReference type="ARBA" id="ARBA00023136"/>
    </source>
</evidence>
<name>X1GW27_9ZZZZ</name>
<evidence type="ECO:0000256" key="2">
    <source>
        <dbReference type="ARBA" id="ARBA00022692"/>
    </source>
</evidence>
<keyword evidence="4 5" id="KW-0472">Membrane</keyword>
<feature type="non-terminal residue" evidence="6">
    <location>
        <position position="1"/>
    </location>
</feature>
<protein>
    <recommendedName>
        <fullName evidence="7">ABC transmembrane type-1 domain-containing protein</fullName>
    </recommendedName>
</protein>
<accession>X1GW27</accession>
<dbReference type="AlphaFoldDB" id="X1GW27"/>
<evidence type="ECO:0008006" key="7">
    <source>
        <dbReference type="Google" id="ProtNLM"/>
    </source>
</evidence>
<comment type="caution">
    <text evidence="6">The sequence shown here is derived from an EMBL/GenBank/DDBJ whole genome shotgun (WGS) entry which is preliminary data.</text>
</comment>